<name>A0A1C3UTW2_9HYPH</name>
<sequence length="97" mass="10692">MIENIRKSVTANWPPPTNLSGIKNVRVQIRFELDRAGQIVGKPNVVMTGGPEKTQQAVAASALRAVFRSAPFKNLPIDQYDVWKEVTVNFDASDPAN</sequence>
<dbReference type="AlphaFoldDB" id="A0A1C3UTW2"/>
<dbReference type="SUPFAM" id="SSF74653">
    <property type="entry name" value="TolA/TonB C-terminal domain"/>
    <property type="match status" value="1"/>
</dbReference>
<dbReference type="OrthoDB" id="7161229at2"/>
<reference evidence="1 2" key="1">
    <citation type="submission" date="2016-08" db="EMBL/GenBank/DDBJ databases">
        <authorList>
            <person name="Seilhamer J.J."/>
        </authorList>
    </citation>
    <scope>NUCLEOTIDE SEQUENCE [LARGE SCALE GENOMIC DNA]</scope>
    <source>
        <strain evidence="1 2">P1-7</strain>
    </source>
</reference>
<dbReference type="EMBL" id="FMAF01000003">
    <property type="protein sequence ID" value="SCB18747.1"/>
    <property type="molecule type" value="Genomic_DNA"/>
</dbReference>
<evidence type="ECO:0008006" key="3">
    <source>
        <dbReference type="Google" id="ProtNLM"/>
    </source>
</evidence>
<organism evidence="1 2">
    <name type="scientific">Rhizobium lusitanum</name>
    <dbReference type="NCBI Taxonomy" id="293958"/>
    <lineage>
        <taxon>Bacteria</taxon>
        <taxon>Pseudomonadati</taxon>
        <taxon>Pseudomonadota</taxon>
        <taxon>Alphaproteobacteria</taxon>
        <taxon>Hyphomicrobiales</taxon>
        <taxon>Rhizobiaceae</taxon>
        <taxon>Rhizobium/Agrobacterium group</taxon>
        <taxon>Rhizobium</taxon>
    </lineage>
</organism>
<proteinExistence type="predicted"/>
<accession>A0A1C3UTW2</accession>
<evidence type="ECO:0000313" key="1">
    <source>
        <dbReference type="EMBL" id="SCB18747.1"/>
    </source>
</evidence>
<dbReference type="Proteomes" id="UP000199205">
    <property type="component" value="Unassembled WGS sequence"/>
</dbReference>
<dbReference type="RefSeq" id="WP_141694053.1">
    <property type="nucleotide sequence ID" value="NZ_FMAF01000003.1"/>
</dbReference>
<gene>
    <name evidence="1" type="ORF">GA0061101_103305</name>
</gene>
<dbReference type="Gene3D" id="3.30.1150.10">
    <property type="match status" value="1"/>
</dbReference>
<protein>
    <recommendedName>
        <fullName evidence="3">TonB C-terminal domain-containing protein</fullName>
    </recommendedName>
</protein>
<evidence type="ECO:0000313" key="2">
    <source>
        <dbReference type="Proteomes" id="UP000199205"/>
    </source>
</evidence>